<dbReference type="EMBL" id="PGCI01000125">
    <property type="protein sequence ID" value="PLW38658.1"/>
    <property type="molecule type" value="Genomic_DNA"/>
</dbReference>
<protein>
    <submittedName>
        <fullName evidence="1">Uncharacterized protein</fullName>
    </submittedName>
</protein>
<reference evidence="1 2" key="1">
    <citation type="submission" date="2017-11" db="EMBL/GenBank/DDBJ databases">
        <title>De novo assembly and phasing of dikaryotic genomes from two isolates of Puccinia coronata f. sp. avenae, the causal agent of oat crown rust.</title>
        <authorList>
            <person name="Miller M.E."/>
            <person name="Zhang Y."/>
            <person name="Omidvar V."/>
            <person name="Sperschneider J."/>
            <person name="Schwessinger B."/>
            <person name="Raley C."/>
            <person name="Palmer J.M."/>
            <person name="Garnica D."/>
            <person name="Upadhyaya N."/>
            <person name="Rathjen J."/>
            <person name="Taylor J.M."/>
            <person name="Park R.F."/>
            <person name="Dodds P.N."/>
            <person name="Hirsch C.D."/>
            <person name="Kianian S.F."/>
            <person name="Figueroa M."/>
        </authorList>
    </citation>
    <scope>NUCLEOTIDE SEQUENCE [LARGE SCALE GENOMIC DNA]</scope>
    <source>
        <strain evidence="1">12SD80</strain>
    </source>
</reference>
<evidence type="ECO:0000313" key="2">
    <source>
        <dbReference type="Proteomes" id="UP000235392"/>
    </source>
</evidence>
<organism evidence="1 2">
    <name type="scientific">Puccinia coronata f. sp. avenae</name>
    <dbReference type="NCBI Taxonomy" id="200324"/>
    <lineage>
        <taxon>Eukaryota</taxon>
        <taxon>Fungi</taxon>
        <taxon>Dikarya</taxon>
        <taxon>Basidiomycota</taxon>
        <taxon>Pucciniomycotina</taxon>
        <taxon>Pucciniomycetes</taxon>
        <taxon>Pucciniales</taxon>
        <taxon>Pucciniaceae</taxon>
        <taxon>Puccinia</taxon>
    </lineage>
</organism>
<dbReference type="Proteomes" id="UP000235392">
    <property type="component" value="Unassembled WGS sequence"/>
</dbReference>
<name>A0A2N5ULM1_9BASI</name>
<sequence>MKMISQELKARLEKHKALVEQWSEDVVWLWARKANEVAVEEELEAAAIDVQHLDGEDANEEWIDETDLAGLEEDLVAATLGDWRLAVPRHIVESLVGRLDSPTADTRLPASPASAIRPGWQVAIGCLPPPWACRQLSSPHGTTPSGHRLLPGPVGNFPAHPGPHRQATGGHTIMPPRPIPPIQGGDSPDRSLPHLVWHLSPC</sequence>
<evidence type="ECO:0000313" key="1">
    <source>
        <dbReference type="EMBL" id="PLW38658.1"/>
    </source>
</evidence>
<dbReference type="AlphaFoldDB" id="A0A2N5ULM1"/>
<proteinExistence type="predicted"/>
<accession>A0A2N5ULM1</accession>
<gene>
    <name evidence="1" type="ORF">PCASD_08257</name>
</gene>
<comment type="caution">
    <text evidence="1">The sequence shown here is derived from an EMBL/GenBank/DDBJ whole genome shotgun (WGS) entry which is preliminary data.</text>
</comment>